<name>A0AAV0FMP3_9ASTE</name>
<comment type="caution">
    <text evidence="3">Lacks conserved residue(s) required for the propagation of feature annotation.</text>
</comment>
<feature type="non-terminal residue" evidence="5">
    <location>
        <position position="145"/>
    </location>
</feature>
<comment type="caution">
    <text evidence="5">The sequence shown here is derived from an EMBL/GenBank/DDBJ whole genome shotgun (WGS) entry which is preliminary data.</text>
</comment>
<sequence>MYKVCWEDGSCSAADILKGFDEAIHDGVDVISVSLGQNVPLYSQIDPRDILNFGSFHAVAHGISVVAAGGNEGPYGQTVSGSAPWILTVAASAPDRAFPTQITLGNGQSLTGEALFTGNETGLVNLVYDAPDDDLEFDGYNIKYD</sequence>
<dbReference type="InterPro" id="IPR045051">
    <property type="entry name" value="SBT"/>
</dbReference>
<accession>A0AAV0FMP3</accession>
<dbReference type="Gene3D" id="3.40.50.200">
    <property type="entry name" value="Peptidase S8/S53 domain"/>
    <property type="match status" value="1"/>
</dbReference>
<dbReference type="EMBL" id="CAMAPF010000997">
    <property type="protein sequence ID" value="CAH9136892.1"/>
    <property type="molecule type" value="Genomic_DNA"/>
</dbReference>
<dbReference type="InterPro" id="IPR036852">
    <property type="entry name" value="Peptidase_S8/S53_dom_sf"/>
</dbReference>
<evidence type="ECO:0000256" key="3">
    <source>
        <dbReference type="PROSITE-ProRule" id="PRU01240"/>
    </source>
</evidence>
<comment type="similarity">
    <text evidence="1 3">Belongs to the peptidase S8 family.</text>
</comment>
<keyword evidence="2" id="KW-0732">Signal</keyword>
<protein>
    <recommendedName>
        <fullName evidence="4">Peptidase S8/S53 domain-containing protein</fullName>
    </recommendedName>
</protein>
<evidence type="ECO:0000259" key="4">
    <source>
        <dbReference type="Pfam" id="PF00082"/>
    </source>
</evidence>
<evidence type="ECO:0000256" key="2">
    <source>
        <dbReference type="ARBA" id="ARBA00022729"/>
    </source>
</evidence>
<evidence type="ECO:0000256" key="1">
    <source>
        <dbReference type="ARBA" id="ARBA00011073"/>
    </source>
</evidence>
<dbReference type="GO" id="GO:0004252">
    <property type="term" value="F:serine-type endopeptidase activity"/>
    <property type="evidence" value="ECO:0007669"/>
    <property type="project" value="InterPro"/>
</dbReference>
<dbReference type="PANTHER" id="PTHR10795">
    <property type="entry name" value="PROPROTEIN CONVERTASE SUBTILISIN/KEXIN"/>
    <property type="match status" value="1"/>
</dbReference>
<dbReference type="Proteomes" id="UP001152523">
    <property type="component" value="Unassembled WGS sequence"/>
</dbReference>
<dbReference type="PROSITE" id="PS51892">
    <property type="entry name" value="SUBTILASE"/>
    <property type="match status" value="1"/>
</dbReference>
<dbReference type="GO" id="GO:0006508">
    <property type="term" value="P:proteolysis"/>
    <property type="evidence" value="ECO:0007669"/>
    <property type="project" value="InterPro"/>
</dbReference>
<gene>
    <name evidence="5" type="ORF">CEPIT_LOCUS35625</name>
</gene>
<dbReference type="Gene3D" id="3.50.30.30">
    <property type="match status" value="1"/>
</dbReference>
<evidence type="ECO:0000313" key="6">
    <source>
        <dbReference type="Proteomes" id="UP001152523"/>
    </source>
</evidence>
<evidence type="ECO:0000313" key="5">
    <source>
        <dbReference type="EMBL" id="CAH9136892.1"/>
    </source>
</evidence>
<reference evidence="5" key="1">
    <citation type="submission" date="2022-07" db="EMBL/GenBank/DDBJ databases">
        <authorList>
            <person name="Macas J."/>
            <person name="Novak P."/>
            <person name="Neumann P."/>
        </authorList>
    </citation>
    <scope>NUCLEOTIDE SEQUENCE</scope>
</reference>
<feature type="domain" description="Peptidase S8/S53" evidence="4">
    <location>
        <begin position="2"/>
        <end position="95"/>
    </location>
</feature>
<dbReference type="SUPFAM" id="SSF52743">
    <property type="entry name" value="Subtilisin-like"/>
    <property type="match status" value="1"/>
</dbReference>
<dbReference type="InterPro" id="IPR000209">
    <property type="entry name" value="Peptidase_S8/S53_dom"/>
</dbReference>
<organism evidence="5 6">
    <name type="scientific">Cuscuta epithymum</name>
    <dbReference type="NCBI Taxonomy" id="186058"/>
    <lineage>
        <taxon>Eukaryota</taxon>
        <taxon>Viridiplantae</taxon>
        <taxon>Streptophyta</taxon>
        <taxon>Embryophyta</taxon>
        <taxon>Tracheophyta</taxon>
        <taxon>Spermatophyta</taxon>
        <taxon>Magnoliopsida</taxon>
        <taxon>eudicotyledons</taxon>
        <taxon>Gunneridae</taxon>
        <taxon>Pentapetalae</taxon>
        <taxon>asterids</taxon>
        <taxon>lamiids</taxon>
        <taxon>Solanales</taxon>
        <taxon>Convolvulaceae</taxon>
        <taxon>Cuscuteae</taxon>
        <taxon>Cuscuta</taxon>
        <taxon>Cuscuta subgen. Cuscuta</taxon>
    </lineage>
</organism>
<proteinExistence type="inferred from homology"/>
<dbReference type="AlphaFoldDB" id="A0AAV0FMP3"/>
<keyword evidence="6" id="KW-1185">Reference proteome</keyword>
<dbReference type="Pfam" id="PF00082">
    <property type="entry name" value="Peptidase_S8"/>
    <property type="match status" value="1"/>
</dbReference>